<keyword evidence="11" id="KW-0997">Cell inner membrane</keyword>
<evidence type="ECO:0000256" key="10">
    <source>
        <dbReference type="ARBA" id="ARBA00023316"/>
    </source>
</evidence>
<protein>
    <recommendedName>
        <fullName evidence="11">Peptidoglycan glycosyltransferase MrdB</fullName>
        <shortName evidence="11">PGT</shortName>
        <ecNumber evidence="11">2.4.99.28</ecNumber>
    </recommendedName>
    <alternativeName>
        <fullName evidence="11">Cell elongation protein RodA</fullName>
    </alternativeName>
    <alternativeName>
        <fullName evidence="11">Cell wall polymerase</fullName>
    </alternativeName>
    <alternativeName>
        <fullName evidence="11">Peptidoglycan polymerase</fullName>
        <shortName evidence="11">PG polymerase</shortName>
    </alternativeName>
</protein>
<evidence type="ECO:0000256" key="1">
    <source>
        <dbReference type="ARBA" id="ARBA00004141"/>
    </source>
</evidence>
<dbReference type="GO" id="GO:0008955">
    <property type="term" value="F:peptidoglycan glycosyltransferase activity"/>
    <property type="evidence" value="ECO:0007669"/>
    <property type="project" value="UniProtKB-UniRule"/>
</dbReference>
<dbReference type="GO" id="GO:0071555">
    <property type="term" value="P:cell wall organization"/>
    <property type="evidence" value="ECO:0007669"/>
    <property type="project" value="UniProtKB-KW"/>
</dbReference>
<comment type="catalytic activity">
    <reaction evidence="11">
        <text>[GlcNAc-(1-&gt;4)-Mur2Ac(oyl-L-Ala-gamma-D-Glu-L-Lys-D-Ala-D-Ala)](n)-di-trans,octa-cis-undecaprenyl diphosphate + beta-D-GlcNAc-(1-&gt;4)-Mur2Ac(oyl-L-Ala-gamma-D-Glu-L-Lys-D-Ala-D-Ala)-di-trans,octa-cis-undecaprenyl diphosphate = [GlcNAc-(1-&gt;4)-Mur2Ac(oyl-L-Ala-gamma-D-Glu-L-Lys-D-Ala-D-Ala)](n+1)-di-trans,octa-cis-undecaprenyl diphosphate + di-trans,octa-cis-undecaprenyl diphosphate + H(+)</text>
        <dbReference type="Rhea" id="RHEA:23708"/>
        <dbReference type="Rhea" id="RHEA-COMP:9602"/>
        <dbReference type="Rhea" id="RHEA-COMP:9603"/>
        <dbReference type="ChEBI" id="CHEBI:15378"/>
        <dbReference type="ChEBI" id="CHEBI:58405"/>
        <dbReference type="ChEBI" id="CHEBI:60033"/>
        <dbReference type="ChEBI" id="CHEBI:78435"/>
        <dbReference type="EC" id="2.4.99.28"/>
    </reaction>
</comment>
<evidence type="ECO:0000256" key="2">
    <source>
        <dbReference type="ARBA" id="ARBA00022475"/>
    </source>
</evidence>
<keyword evidence="9 11" id="KW-0472">Membrane</keyword>
<keyword evidence="8 11" id="KW-1133">Transmembrane helix</keyword>
<evidence type="ECO:0000256" key="4">
    <source>
        <dbReference type="ARBA" id="ARBA00022679"/>
    </source>
</evidence>
<comment type="pathway">
    <text evidence="11">Cell wall biogenesis; peptidoglycan biosynthesis.</text>
</comment>
<dbReference type="AlphaFoldDB" id="A0A1M5JZ46"/>
<dbReference type="GO" id="GO:0005886">
    <property type="term" value="C:plasma membrane"/>
    <property type="evidence" value="ECO:0007669"/>
    <property type="project" value="UniProtKB-SubCell"/>
</dbReference>
<feature type="transmembrane region" description="Helical" evidence="11">
    <location>
        <begin position="29"/>
        <end position="49"/>
    </location>
</feature>
<evidence type="ECO:0000313" key="13">
    <source>
        <dbReference type="Proteomes" id="UP000199758"/>
    </source>
</evidence>
<dbReference type="OrthoDB" id="9768187at2"/>
<dbReference type="GO" id="GO:0051301">
    <property type="term" value="P:cell division"/>
    <property type="evidence" value="ECO:0007669"/>
    <property type="project" value="InterPro"/>
</dbReference>
<dbReference type="STRING" id="490188.SAMN04488068_0257"/>
<sequence>MNPLFQPLTSSRPPQQGLSDWFGRLHLDLLLLLLLTGVGAIGLVVLYSASGHSMATVINQAERLLLGLGVMTVAAQATPEMYRAMAPWLYAVTTLLLVAVLVLGDHAKGAQRWLDFGVIRFQPSEFMKLAMPLCVASFLHGRPLPPSPSTILITLALIGTPTLLIAVQPDLGTALLIVAAGGFALYFGGLGYRWILGAVVALAAAAPILWTRLHDYQRQRVLTFLDPETDPLGTGYHITQSKIAIGSGGLFGKGWLNGTQAKLDFLPESHTDFIFAVYSEELGLMGVLFLLGLYLAIVGRCLYIAVRAQDTFQRLLAGALGMTFFIYIFINMGMVIGLMPVVGVPLPLVSYGGTSMVSLLAGFGMLMSIQTHRKLLAS</sequence>
<keyword evidence="3 11" id="KW-0328">Glycosyltransferase</keyword>
<gene>
    <name evidence="11" type="primary">mrdB</name>
    <name evidence="11" type="synonym">rodA</name>
    <name evidence="12" type="ORF">SAMN04488068_0257</name>
</gene>
<name>A0A1M5JZ46_9GAMM</name>
<accession>A0A1M5JZ46</accession>
<keyword evidence="7 11" id="KW-0573">Peptidoglycan synthesis</keyword>
<evidence type="ECO:0000256" key="11">
    <source>
        <dbReference type="HAMAP-Rule" id="MF_02079"/>
    </source>
</evidence>
<dbReference type="NCBIfam" id="TIGR02210">
    <property type="entry name" value="rodA_shape"/>
    <property type="match status" value="1"/>
</dbReference>
<feature type="transmembrane region" description="Helical" evidence="11">
    <location>
        <begin position="85"/>
        <end position="104"/>
    </location>
</feature>
<dbReference type="InterPro" id="IPR018365">
    <property type="entry name" value="Cell_cycle_FtsW-rel_CS"/>
</dbReference>
<dbReference type="InterPro" id="IPR011923">
    <property type="entry name" value="RodA/MrdB"/>
</dbReference>
<dbReference type="HAMAP" id="MF_02079">
    <property type="entry name" value="PGT_RodA"/>
    <property type="match status" value="1"/>
</dbReference>
<evidence type="ECO:0000256" key="9">
    <source>
        <dbReference type="ARBA" id="ARBA00023136"/>
    </source>
</evidence>
<dbReference type="EC" id="2.4.99.28" evidence="11"/>
<keyword evidence="13" id="KW-1185">Reference proteome</keyword>
<dbReference type="GO" id="GO:0008360">
    <property type="term" value="P:regulation of cell shape"/>
    <property type="evidence" value="ECO:0007669"/>
    <property type="project" value="UniProtKB-KW"/>
</dbReference>
<comment type="subcellular location">
    <subcellularLocation>
        <location evidence="11">Cell inner membrane</location>
        <topology evidence="11">Multi-pass membrane protein</topology>
    </subcellularLocation>
    <subcellularLocation>
        <location evidence="1">Membrane</location>
        <topology evidence="1">Multi-pass membrane protein</topology>
    </subcellularLocation>
</comment>
<feature type="transmembrane region" description="Helical" evidence="11">
    <location>
        <begin position="315"/>
        <end position="342"/>
    </location>
</feature>
<keyword evidence="2 11" id="KW-1003">Cell membrane</keyword>
<feature type="transmembrane region" description="Helical" evidence="11">
    <location>
        <begin position="348"/>
        <end position="369"/>
    </location>
</feature>
<evidence type="ECO:0000256" key="5">
    <source>
        <dbReference type="ARBA" id="ARBA00022692"/>
    </source>
</evidence>
<feature type="transmembrane region" description="Helical" evidence="11">
    <location>
        <begin position="282"/>
        <end position="303"/>
    </location>
</feature>
<dbReference type="UniPathway" id="UPA00219"/>
<dbReference type="GO" id="GO:0032153">
    <property type="term" value="C:cell division site"/>
    <property type="evidence" value="ECO:0007669"/>
    <property type="project" value="TreeGrafter"/>
</dbReference>
<dbReference type="InterPro" id="IPR001182">
    <property type="entry name" value="FtsW/RodA"/>
</dbReference>
<proteinExistence type="inferred from homology"/>
<evidence type="ECO:0000256" key="3">
    <source>
        <dbReference type="ARBA" id="ARBA00022676"/>
    </source>
</evidence>
<evidence type="ECO:0000256" key="6">
    <source>
        <dbReference type="ARBA" id="ARBA00022960"/>
    </source>
</evidence>
<dbReference type="Pfam" id="PF01098">
    <property type="entry name" value="FTSW_RODA_SPOVE"/>
    <property type="match status" value="1"/>
</dbReference>
<comment type="function">
    <text evidence="11">Peptidoglycan polymerase that is essential for cell wall elongation.</text>
</comment>
<dbReference type="Proteomes" id="UP000199758">
    <property type="component" value="Unassembled WGS sequence"/>
</dbReference>
<keyword evidence="4 11" id="KW-0808">Transferase</keyword>
<evidence type="ECO:0000256" key="8">
    <source>
        <dbReference type="ARBA" id="ARBA00022989"/>
    </source>
</evidence>
<dbReference type="PROSITE" id="PS00428">
    <property type="entry name" value="FTSW_RODA_SPOVE"/>
    <property type="match status" value="1"/>
</dbReference>
<dbReference type="PANTHER" id="PTHR30474:SF1">
    <property type="entry name" value="PEPTIDOGLYCAN GLYCOSYLTRANSFERASE MRDB"/>
    <property type="match status" value="1"/>
</dbReference>
<dbReference type="GO" id="GO:0009252">
    <property type="term" value="P:peptidoglycan biosynthetic process"/>
    <property type="evidence" value="ECO:0007669"/>
    <property type="project" value="UniProtKB-UniRule"/>
</dbReference>
<dbReference type="EMBL" id="FQWZ01000001">
    <property type="protein sequence ID" value="SHG45303.1"/>
    <property type="molecule type" value="Genomic_DNA"/>
</dbReference>
<organism evidence="12 13">
    <name type="scientific">Hydrocarboniphaga daqingensis</name>
    <dbReference type="NCBI Taxonomy" id="490188"/>
    <lineage>
        <taxon>Bacteria</taxon>
        <taxon>Pseudomonadati</taxon>
        <taxon>Pseudomonadota</taxon>
        <taxon>Gammaproteobacteria</taxon>
        <taxon>Nevskiales</taxon>
        <taxon>Nevskiaceae</taxon>
        <taxon>Hydrocarboniphaga</taxon>
    </lineage>
</organism>
<dbReference type="PANTHER" id="PTHR30474">
    <property type="entry name" value="CELL CYCLE PROTEIN"/>
    <property type="match status" value="1"/>
</dbReference>
<evidence type="ECO:0000256" key="7">
    <source>
        <dbReference type="ARBA" id="ARBA00022984"/>
    </source>
</evidence>
<feature type="transmembrane region" description="Helical" evidence="11">
    <location>
        <begin position="147"/>
        <end position="165"/>
    </location>
</feature>
<dbReference type="GO" id="GO:0015648">
    <property type="term" value="F:lipid-linked peptidoglycan transporter activity"/>
    <property type="evidence" value="ECO:0007669"/>
    <property type="project" value="TreeGrafter"/>
</dbReference>
<keyword evidence="5 11" id="KW-0812">Transmembrane</keyword>
<feature type="transmembrane region" description="Helical" evidence="11">
    <location>
        <begin position="171"/>
        <end position="187"/>
    </location>
</feature>
<comment type="similarity">
    <text evidence="11">Belongs to the SEDS family. MrdB/RodA subfamily.</text>
</comment>
<evidence type="ECO:0000313" key="12">
    <source>
        <dbReference type="EMBL" id="SHG45303.1"/>
    </source>
</evidence>
<reference evidence="12 13" key="1">
    <citation type="submission" date="2016-11" db="EMBL/GenBank/DDBJ databases">
        <authorList>
            <person name="Jaros S."/>
            <person name="Januszkiewicz K."/>
            <person name="Wedrychowicz H."/>
        </authorList>
    </citation>
    <scope>NUCLEOTIDE SEQUENCE [LARGE SCALE GENOMIC DNA]</scope>
    <source>
        <strain evidence="12 13">CGMCC 1.7049</strain>
    </source>
</reference>
<keyword evidence="10 11" id="KW-0961">Cell wall biogenesis/degradation</keyword>
<keyword evidence="6 11" id="KW-0133">Cell shape</keyword>